<evidence type="ECO:0000256" key="1">
    <source>
        <dbReference type="ARBA" id="ARBA00005054"/>
    </source>
</evidence>
<evidence type="ECO:0000256" key="3">
    <source>
        <dbReference type="ARBA" id="ARBA00022679"/>
    </source>
</evidence>
<dbReference type="EMBL" id="MCFJ01000008">
    <property type="protein sequence ID" value="ORY63551.1"/>
    <property type="molecule type" value="Genomic_DNA"/>
</dbReference>
<protein>
    <recommendedName>
        <fullName evidence="2">phosphoribosylglycinamide formyltransferase 1</fullName>
        <ecNumber evidence="2">2.1.2.2</ecNumber>
    </recommendedName>
</protein>
<dbReference type="OrthoDB" id="5575075at2759"/>
<proteinExistence type="predicted"/>
<name>A0A1Y2DW88_9PEZI</name>
<dbReference type="STRING" id="1141098.A0A1Y2DW88"/>
<comment type="pathway">
    <text evidence="1">Purine metabolism; IMP biosynthesis via de novo pathway; N(2)-formyl-N(1)-(5-phospho-D-ribosyl)glycinamide from N(1)-(5-phospho-D-ribosyl)glycinamide (10-formyl THF route): step 1/1.</text>
</comment>
<dbReference type="PANTHER" id="PTHR43369">
    <property type="entry name" value="PHOSPHORIBOSYLGLYCINAMIDE FORMYLTRANSFERASE"/>
    <property type="match status" value="1"/>
</dbReference>
<dbReference type="AlphaFoldDB" id="A0A1Y2DW88"/>
<dbReference type="GO" id="GO:0006189">
    <property type="term" value="P:'de novo' IMP biosynthetic process"/>
    <property type="evidence" value="ECO:0007669"/>
    <property type="project" value="TreeGrafter"/>
</dbReference>
<dbReference type="Gene3D" id="3.40.50.170">
    <property type="entry name" value="Formyl transferase, N-terminal domain"/>
    <property type="match status" value="1"/>
</dbReference>
<evidence type="ECO:0000313" key="6">
    <source>
        <dbReference type="Proteomes" id="UP000193689"/>
    </source>
</evidence>
<gene>
    <name evidence="5" type="ORF">BCR38DRAFT_317429</name>
</gene>
<accession>A0A1Y2DW88</accession>
<keyword evidence="3" id="KW-0808">Transferase</keyword>
<evidence type="ECO:0000313" key="5">
    <source>
        <dbReference type="EMBL" id="ORY63551.1"/>
    </source>
</evidence>
<keyword evidence="6" id="KW-1185">Reference proteome</keyword>
<dbReference type="InterPro" id="IPR036477">
    <property type="entry name" value="Formyl_transf_N_sf"/>
</dbReference>
<sequence length="132" mass="14727">NRYDAAPATMVLQGSELNPALMVLAGWMQILGEPPLELMGEASVRENRLMQGCHQKAFYDFEGGKLESKKTGVMVHYITKQFDRGAVIMAREIEGRQNKGLGQLEDRMRCLDHEVVGKATTLVFEEILSSKA</sequence>
<dbReference type="PANTHER" id="PTHR43369:SF2">
    <property type="entry name" value="PHOSPHORIBOSYLGLYCINAMIDE FORMYLTRANSFERASE"/>
    <property type="match status" value="1"/>
</dbReference>
<organism evidence="5 6">
    <name type="scientific">Pseudomassariella vexata</name>
    <dbReference type="NCBI Taxonomy" id="1141098"/>
    <lineage>
        <taxon>Eukaryota</taxon>
        <taxon>Fungi</taxon>
        <taxon>Dikarya</taxon>
        <taxon>Ascomycota</taxon>
        <taxon>Pezizomycotina</taxon>
        <taxon>Sordariomycetes</taxon>
        <taxon>Xylariomycetidae</taxon>
        <taxon>Amphisphaeriales</taxon>
        <taxon>Pseudomassariaceae</taxon>
        <taxon>Pseudomassariella</taxon>
    </lineage>
</organism>
<dbReference type="GO" id="GO:0005737">
    <property type="term" value="C:cytoplasm"/>
    <property type="evidence" value="ECO:0007669"/>
    <property type="project" value="TreeGrafter"/>
</dbReference>
<dbReference type="GeneID" id="63770939"/>
<dbReference type="InParanoid" id="A0A1Y2DW88"/>
<keyword evidence="4" id="KW-0658">Purine biosynthesis</keyword>
<evidence type="ECO:0000256" key="2">
    <source>
        <dbReference type="ARBA" id="ARBA00012254"/>
    </source>
</evidence>
<dbReference type="EC" id="2.1.2.2" evidence="2"/>
<dbReference type="SUPFAM" id="SSF53328">
    <property type="entry name" value="Formyltransferase"/>
    <property type="match status" value="1"/>
</dbReference>
<dbReference type="RefSeq" id="XP_040715208.1">
    <property type="nucleotide sequence ID" value="XM_040854727.1"/>
</dbReference>
<evidence type="ECO:0000256" key="4">
    <source>
        <dbReference type="ARBA" id="ARBA00022755"/>
    </source>
</evidence>
<comment type="caution">
    <text evidence="5">The sequence shown here is derived from an EMBL/GenBank/DDBJ whole genome shotgun (WGS) entry which is preliminary data.</text>
</comment>
<feature type="non-terminal residue" evidence="5">
    <location>
        <position position="1"/>
    </location>
</feature>
<dbReference type="Proteomes" id="UP000193689">
    <property type="component" value="Unassembled WGS sequence"/>
</dbReference>
<feature type="non-terminal residue" evidence="5">
    <location>
        <position position="132"/>
    </location>
</feature>
<dbReference type="GO" id="GO:0004644">
    <property type="term" value="F:phosphoribosylglycinamide formyltransferase activity"/>
    <property type="evidence" value="ECO:0007669"/>
    <property type="project" value="UniProtKB-EC"/>
</dbReference>
<reference evidence="5 6" key="1">
    <citation type="submission" date="2016-07" db="EMBL/GenBank/DDBJ databases">
        <title>Pervasive Adenine N6-methylation of Active Genes in Fungi.</title>
        <authorList>
            <consortium name="DOE Joint Genome Institute"/>
            <person name="Mondo S.J."/>
            <person name="Dannebaum R.O."/>
            <person name="Kuo R.C."/>
            <person name="Labutti K."/>
            <person name="Haridas S."/>
            <person name="Kuo A."/>
            <person name="Salamov A."/>
            <person name="Ahrendt S.R."/>
            <person name="Lipzen A."/>
            <person name="Sullivan W."/>
            <person name="Andreopoulos W.B."/>
            <person name="Clum A."/>
            <person name="Lindquist E."/>
            <person name="Daum C."/>
            <person name="Ramamoorthy G.K."/>
            <person name="Gryganskyi A."/>
            <person name="Culley D."/>
            <person name="Magnuson J.K."/>
            <person name="James T.Y."/>
            <person name="O'Malley M.A."/>
            <person name="Stajich J.E."/>
            <person name="Spatafora J.W."/>
            <person name="Visel A."/>
            <person name="Grigoriev I.V."/>
        </authorList>
    </citation>
    <scope>NUCLEOTIDE SEQUENCE [LARGE SCALE GENOMIC DNA]</scope>
    <source>
        <strain evidence="5 6">CBS 129021</strain>
    </source>
</reference>